<dbReference type="Pfam" id="PF00326">
    <property type="entry name" value="Peptidase_S9"/>
    <property type="match status" value="1"/>
</dbReference>
<protein>
    <submittedName>
        <fullName evidence="2">Fermentation-respiration switch protein FrsA (DUF1100 family)</fullName>
    </submittedName>
</protein>
<reference evidence="2 3" key="1">
    <citation type="submission" date="2021-01" db="EMBL/GenBank/DDBJ databases">
        <title>Genomic Encyclopedia of Type Strains, Phase IV (KMG-IV): sequencing the most valuable type-strain genomes for metagenomic binning, comparative biology and taxonomic classification.</title>
        <authorList>
            <person name="Goeker M."/>
        </authorList>
    </citation>
    <scope>NUCLEOTIDE SEQUENCE [LARGE SCALE GENOMIC DNA]</scope>
    <source>
        <strain evidence="2 3">DSM 105453</strain>
    </source>
</reference>
<comment type="caution">
    <text evidence="2">The sequence shown here is derived from an EMBL/GenBank/DDBJ whole genome shotgun (WGS) entry which is preliminary data.</text>
</comment>
<dbReference type="EMBL" id="JAFBFH010000046">
    <property type="protein sequence ID" value="MBM7717408.1"/>
    <property type="molecule type" value="Genomic_DNA"/>
</dbReference>
<dbReference type="PANTHER" id="PTHR47381">
    <property type="entry name" value="ALPHA/BETA-HYDROLASES SUPERFAMILY PROTEIN"/>
    <property type="match status" value="1"/>
</dbReference>
<dbReference type="Proteomes" id="UP000823485">
    <property type="component" value="Unassembled WGS sequence"/>
</dbReference>
<accession>A0ABS2RCM0</accession>
<evidence type="ECO:0000313" key="2">
    <source>
        <dbReference type="EMBL" id="MBM7717408.1"/>
    </source>
</evidence>
<gene>
    <name evidence="2" type="ORF">JOC94_004436</name>
</gene>
<feature type="domain" description="Peptidase S9 prolyl oligopeptidase catalytic" evidence="1">
    <location>
        <begin position="97"/>
        <end position="255"/>
    </location>
</feature>
<sequence length="256" mass="29378">MIEIHREILAGIPALHAVKSDNMNKKLPLIFFVHGFTSAKEHNLHFAYLLAEKGFRVILPDARLHGERTDGRPEKEMMYEFLDIVIHTIAELDQMKNALATKALISDHIGVIGTSMGGMITFGALTQYDWIKAGASLMGSPTFETFVRGQIEALKREGINLPHTDNELEEMYQTVKKYDVSVQPETLNDRPLFIWHGKQDVVVPFGPTYDFYLTVRDKYKKYPERLQFLADERAGHKVTREAFLKTVEWFTTYLQS</sequence>
<keyword evidence="3" id="KW-1185">Reference proteome</keyword>
<dbReference type="InterPro" id="IPR001375">
    <property type="entry name" value="Peptidase_S9_cat"/>
</dbReference>
<dbReference type="RefSeq" id="WP_077112378.1">
    <property type="nucleotide sequence ID" value="NZ_JAFBFH010000046.1"/>
</dbReference>
<dbReference type="InterPro" id="IPR029058">
    <property type="entry name" value="AB_hydrolase_fold"/>
</dbReference>
<dbReference type="SUPFAM" id="SSF53474">
    <property type="entry name" value="alpha/beta-Hydrolases"/>
    <property type="match status" value="1"/>
</dbReference>
<organism evidence="2 3">
    <name type="scientific">Siminovitchia thermophila</name>
    <dbReference type="NCBI Taxonomy" id="1245522"/>
    <lineage>
        <taxon>Bacteria</taxon>
        <taxon>Bacillati</taxon>
        <taxon>Bacillota</taxon>
        <taxon>Bacilli</taxon>
        <taxon>Bacillales</taxon>
        <taxon>Bacillaceae</taxon>
        <taxon>Siminovitchia</taxon>
    </lineage>
</organism>
<dbReference type="PANTHER" id="PTHR47381:SF3">
    <property type="entry name" value="ALPHA_BETA-HYDROLASES SUPERFAMILY PROTEIN"/>
    <property type="match status" value="1"/>
</dbReference>
<proteinExistence type="predicted"/>
<dbReference type="Gene3D" id="3.40.50.1820">
    <property type="entry name" value="alpha/beta hydrolase"/>
    <property type="match status" value="1"/>
</dbReference>
<evidence type="ECO:0000259" key="1">
    <source>
        <dbReference type="Pfam" id="PF00326"/>
    </source>
</evidence>
<name>A0ABS2RCM0_9BACI</name>
<evidence type="ECO:0000313" key="3">
    <source>
        <dbReference type="Proteomes" id="UP000823485"/>
    </source>
</evidence>